<dbReference type="SUPFAM" id="SSF111369">
    <property type="entry name" value="HlyD-like secretion proteins"/>
    <property type="match status" value="1"/>
</dbReference>
<proteinExistence type="inferred from homology"/>
<dbReference type="InterPro" id="IPR006143">
    <property type="entry name" value="RND_pump_MFP"/>
</dbReference>
<dbReference type="Gene3D" id="1.10.287.470">
    <property type="entry name" value="Helix hairpin bin"/>
    <property type="match status" value="1"/>
</dbReference>
<dbReference type="Gene3D" id="2.40.420.20">
    <property type="match status" value="1"/>
</dbReference>
<reference evidence="5 6" key="1">
    <citation type="submission" date="2019-04" db="EMBL/GenBank/DDBJ databases">
        <title>Thalassotalea guangxiensis sp. nov., isolated from sediment of the coastal wetland.</title>
        <authorList>
            <person name="Zheng S."/>
            <person name="Zhang D."/>
        </authorList>
    </citation>
    <scope>NUCLEOTIDE SEQUENCE [LARGE SCALE GENOMIC DNA]</scope>
    <source>
        <strain evidence="5 6">ZS-4</strain>
    </source>
</reference>
<keyword evidence="3" id="KW-0472">Membrane</keyword>
<dbReference type="PANTHER" id="PTHR30469:SF12">
    <property type="entry name" value="MULTIDRUG RESISTANCE PROTEIN MDTA"/>
    <property type="match status" value="1"/>
</dbReference>
<name>A0A4V5NWJ3_9GAMM</name>
<keyword evidence="2" id="KW-0175">Coiled coil</keyword>
<feature type="transmembrane region" description="Helical" evidence="3">
    <location>
        <begin position="21"/>
        <end position="45"/>
    </location>
</feature>
<protein>
    <submittedName>
        <fullName evidence="5">Efflux RND transporter periplasmic adaptor subunit</fullName>
    </submittedName>
</protein>
<evidence type="ECO:0000313" key="6">
    <source>
        <dbReference type="Proteomes" id="UP000307999"/>
    </source>
</evidence>
<organism evidence="5 6">
    <name type="scientific">Thalassotalea mangrovi</name>
    <dbReference type="NCBI Taxonomy" id="2572245"/>
    <lineage>
        <taxon>Bacteria</taxon>
        <taxon>Pseudomonadati</taxon>
        <taxon>Pseudomonadota</taxon>
        <taxon>Gammaproteobacteria</taxon>
        <taxon>Alteromonadales</taxon>
        <taxon>Colwelliaceae</taxon>
        <taxon>Thalassotalea</taxon>
    </lineage>
</organism>
<dbReference type="GO" id="GO:1990281">
    <property type="term" value="C:efflux pump complex"/>
    <property type="evidence" value="ECO:0007669"/>
    <property type="project" value="TreeGrafter"/>
</dbReference>
<dbReference type="GO" id="GO:0015562">
    <property type="term" value="F:efflux transmembrane transporter activity"/>
    <property type="evidence" value="ECO:0007669"/>
    <property type="project" value="TreeGrafter"/>
</dbReference>
<dbReference type="OrthoDB" id="5730196at2"/>
<dbReference type="PANTHER" id="PTHR30469">
    <property type="entry name" value="MULTIDRUG RESISTANCE PROTEIN MDTA"/>
    <property type="match status" value="1"/>
</dbReference>
<sequence>MSSFKSEFEQQSLALKKKRSIMVYIAPIAIVIAGFVGCTGLTALAQKPEKKPSLAQLPVVEVTDLKKRDVTFIINSQGTVMPRTETTLISEVAGQITFVADKMKAGGFFKKGEVLLEIDPITYKVGVLEAQSRLDAAKATLIEEKARADQAEDEWQLTGKPLSSAPILALRLPQLQRAQADVEAAAADLQEAQLKLQRTKIVAPYDALVKTKYVDIGQYVGTGTQLVDTFAVDYAEVRLPIKQQDIGFVRLPKVNQPGNPENKVIISSGQGKRKQSWESFISRYEGVVNDRSRVHYVVAQINDPYNLLSDDNGDSGELRMGMFVKANIKGKTFQDIVAIPRSAIRGAGQVHLVDEDNTLKIITVDILRSDKEYAYIEGDIIDGVRVVTTRLEMPVQGMKLRISGEQGSDEAMNDAQLEVAHKTNVQVQ</sequence>
<evidence type="ECO:0000259" key="4">
    <source>
        <dbReference type="Pfam" id="PF25917"/>
    </source>
</evidence>
<comment type="caution">
    <text evidence="5">The sequence shown here is derived from an EMBL/GenBank/DDBJ whole genome shotgun (WGS) entry which is preliminary data.</text>
</comment>
<dbReference type="Proteomes" id="UP000307999">
    <property type="component" value="Unassembled WGS sequence"/>
</dbReference>
<evidence type="ECO:0000256" key="3">
    <source>
        <dbReference type="SAM" id="Phobius"/>
    </source>
</evidence>
<keyword evidence="6" id="KW-1185">Reference proteome</keyword>
<accession>A0A4V5NWJ3</accession>
<dbReference type="InterPro" id="IPR058625">
    <property type="entry name" value="MdtA-like_BSH"/>
</dbReference>
<gene>
    <name evidence="5" type="ORF">E8M12_02150</name>
</gene>
<dbReference type="NCBIfam" id="TIGR01730">
    <property type="entry name" value="RND_mfp"/>
    <property type="match status" value="1"/>
</dbReference>
<feature type="coiled-coil region" evidence="2">
    <location>
        <begin position="127"/>
        <end position="202"/>
    </location>
</feature>
<evidence type="ECO:0000256" key="1">
    <source>
        <dbReference type="ARBA" id="ARBA00009477"/>
    </source>
</evidence>
<dbReference type="Pfam" id="PF25917">
    <property type="entry name" value="BSH_RND"/>
    <property type="match status" value="1"/>
</dbReference>
<dbReference type="RefSeq" id="WP_136734431.1">
    <property type="nucleotide sequence ID" value="NZ_SWDB01000004.1"/>
</dbReference>
<dbReference type="AlphaFoldDB" id="A0A4V5NWJ3"/>
<keyword evidence="3" id="KW-0812">Transmembrane</keyword>
<dbReference type="EMBL" id="SWDB01000004">
    <property type="protein sequence ID" value="TKB47081.1"/>
    <property type="molecule type" value="Genomic_DNA"/>
</dbReference>
<keyword evidence="3" id="KW-1133">Transmembrane helix</keyword>
<dbReference type="Gene3D" id="2.40.50.100">
    <property type="match status" value="1"/>
</dbReference>
<feature type="domain" description="Multidrug resistance protein MdtA-like barrel-sandwich hybrid" evidence="4">
    <location>
        <begin position="88"/>
        <end position="225"/>
    </location>
</feature>
<comment type="similarity">
    <text evidence="1">Belongs to the membrane fusion protein (MFP) (TC 8.A.1) family.</text>
</comment>
<evidence type="ECO:0000313" key="5">
    <source>
        <dbReference type="EMBL" id="TKB47081.1"/>
    </source>
</evidence>
<dbReference type="Gene3D" id="2.40.30.170">
    <property type="match status" value="1"/>
</dbReference>
<evidence type="ECO:0000256" key="2">
    <source>
        <dbReference type="SAM" id="Coils"/>
    </source>
</evidence>